<feature type="chain" id="PRO_5011658841" evidence="3">
    <location>
        <begin position="26"/>
        <end position="543"/>
    </location>
</feature>
<keyword evidence="5" id="KW-1185">Reference proteome</keyword>
<evidence type="ECO:0000256" key="3">
    <source>
        <dbReference type="SAM" id="SignalP"/>
    </source>
</evidence>
<dbReference type="PIRSF" id="PIRSF039014">
    <property type="entry name" value="OTR_cyc"/>
    <property type="match status" value="1"/>
</dbReference>
<sequence>MNQTLWKAVLCGALAVCLWPLGAFAQLASDDSEAPGRALARQTVKNDAQKWITTDHSQLPILKQEFTRPEDVTKACLTCHNQAAMQLHKTIHWTWKDPADPSGDTGKGGISVNNFCISVGSNEPRCTSCHIGYGWKDKNFDFSKAELVDCLVCHEQTGTYKKFPTKAGYPVTNATMFDGKTEFLPPNYNAVAQSVGRPGRDNCGTCHFYGGGGDAVKHGDLDSSMAMPNKQLDVHMGTDGQNFDCSRCHTTDAHNIAGRIYATPASTERKSLLEDDLMPKIMCESCHGTQPHKTNQKANDHTDKVSCQACHIPTYARINATKMHWDWSVAGDKKREVKKDEFGKPDYDPKKGSFIWGKNMVPRYEWFNGSIRGTTARDVIDPSSTVRVSWPIGDISDPNSRIFPFKVHTGKTPYDKVNKTMVIPKLFGPKGSGAYWADFDWNKAIAVGQEYNELPYSGEYDFVDTEYVFPITHMVAPKEQAVACVECHSKGGRLDHLEGFYMPGRDSVQLLNMGGWALVAASALGVALHGLGRFLSSVGRRKE</sequence>
<feature type="signal peptide" evidence="3">
    <location>
        <begin position="1"/>
        <end position="25"/>
    </location>
</feature>
<dbReference type="InterPro" id="IPR051829">
    <property type="entry name" value="Multiheme_Cytochr_ET"/>
</dbReference>
<dbReference type="InterPro" id="IPR036280">
    <property type="entry name" value="Multihaem_cyt_sf"/>
</dbReference>
<dbReference type="Gene3D" id="1.10.1130.10">
    <property type="entry name" value="Flavocytochrome C3, Chain A"/>
    <property type="match status" value="1"/>
</dbReference>
<evidence type="ECO:0000256" key="2">
    <source>
        <dbReference type="SAM" id="Phobius"/>
    </source>
</evidence>
<evidence type="ECO:0000256" key="1">
    <source>
        <dbReference type="ARBA" id="ARBA00022729"/>
    </source>
</evidence>
<dbReference type="SUPFAM" id="SSF48695">
    <property type="entry name" value="Multiheme cytochromes"/>
    <property type="match status" value="1"/>
</dbReference>
<dbReference type="RefSeq" id="WP_092375980.1">
    <property type="nucleotide sequence ID" value="NZ_FORX01000012.1"/>
</dbReference>
<keyword evidence="2" id="KW-1133">Transmembrane helix</keyword>
<organism evidence="4 5">
    <name type="scientific">Desulfomicrobium apsheronum</name>
    <dbReference type="NCBI Taxonomy" id="52560"/>
    <lineage>
        <taxon>Bacteria</taxon>
        <taxon>Pseudomonadati</taxon>
        <taxon>Thermodesulfobacteriota</taxon>
        <taxon>Desulfovibrionia</taxon>
        <taxon>Desulfovibrionales</taxon>
        <taxon>Desulfomicrobiaceae</taxon>
        <taxon>Desulfomicrobium</taxon>
    </lineage>
</organism>
<evidence type="ECO:0000313" key="5">
    <source>
        <dbReference type="Proteomes" id="UP000198635"/>
    </source>
</evidence>
<reference evidence="5" key="1">
    <citation type="submission" date="2016-10" db="EMBL/GenBank/DDBJ databases">
        <authorList>
            <person name="Varghese N."/>
            <person name="Submissions S."/>
        </authorList>
    </citation>
    <scope>NUCLEOTIDE SEQUENCE [LARGE SCALE GENOMIC DNA]</scope>
    <source>
        <strain evidence="5">DSM 5918</strain>
    </source>
</reference>
<dbReference type="OrthoDB" id="9788513at2"/>
<dbReference type="AlphaFoldDB" id="A0A1I3W9C7"/>
<dbReference type="Proteomes" id="UP000198635">
    <property type="component" value="Unassembled WGS sequence"/>
</dbReference>
<dbReference type="Gene3D" id="3.90.10.10">
    <property type="entry name" value="Cytochrome C3"/>
    <property type="match status" value="1"/>
</dbReference>
<dbReference type="PANTHER" id="PTHR35038:SF8">
    <property type="entry name" value="C-TYPE POLYHEME CYTOCHROME OMCC"/>
    <property type="match status" value="1"/>
</dbReference>
<dbReference type="GO" id="GO:0016491">
    <property type="term" value="F:oxidoreductase activity"/>
    <property type="evidence" value="ECO:0007669"/>
    <property type="project" value="TreeGrafter"/>
</dbReference>
<dbReference type="NCBIfam" id="TIGR04315">
    <property type="entry name" value="octaheme_Shew"/>
    <property type="match status" value="1"/>
</dbReference>
<gene>
    <name evidence="4" type="ORF">SAMN04488082_11288</name>
</gene>
<protein>
    <submittedName>
        <fullName evidence="4">Octaheme c-type cytochrome, tetrathionate reductase family</fullName>
    </submittedName>
</protein>
<dbReference type="Pfam" id="PF11783">
    <property type="entry name" value="Cytochrome_cB"/>
    <property type="match status" value="1"/>
</dbReference>
<keyword evidence="2" id="KW-0472">Membrane</keyword>
<dbReference type="STRING" id="52560.SAMN04488082_11288"/>
<evidence type="ECO:0000313" key="4">
    <source>
        <dbReference type="EMBL" id="SFK03803.1"/>
    </source>
</evidence>
<dbReference type="InterPro" id="IPR024673">
    <property type="entry name" value="Octahem_Cyt_c"/>
</dbReference>
<accession>A0A1I3W9C7</accession>
<keyword evidence="1 3" id="KW-0732">Signal</keyword>
<keyword evidence="2" id="KW-0812">Transmembrane</keyword>
<name>A0A1I3W9C7_9BACT</name>
<dbReference type="EMBL" id="FORX01000012">
    <property type="protein sequence ID" value="SFK03803.1"/>
    <property type="molecule type" value="Genomic_DNA"/>
</dbReference>
<feature type="transmembrane region" description="Helical" evidence="2">
    <location>
        <begin position="513"/>
        <end position="535"/>
    </location>
</feature>
<dbReference type="PANTHER" id="PTHR35038">
    <property type="entry name" value="DISSIMILATORY SULFITE REDUCTASE SIRA"/>
    <property type="match status" value="1"/>
</dbReference>
<proteinExistence type="predicted"/>